<proteinExistence type="predicted"/>
<dbReference type="EMBL" id="FTNE01000010">
    <property type="protein sequence ID" value="SIQ85030.1"/>
    <property type="molecule type" value="Genomic_DNA"/>
</dbReference>
<evidence type="ECO:0000256" key="2">
    <source>
        <dbReference type="ARBA" id="ARBA00022803"/>
    </source>
</evidence>
<dbReference type="Pfam" id="PF01075">
    <property type="entry name" value="Glyco_transf_9"/>
    <property type="match status" value="1"/>
</dbReference>
<dbReference type="InterPro" id="IPR051012">
    <property type="entry name" value="CellSynth/LPSAsmb/PSIAsmb"/>
</dbReference>
<evidence type="ECO:0000313" key="4">
    <source>
        <dbReference type="EMBL" id="SIQ85030.1"/>
    </source>
</evidence>
<dbReference type="Pfam" id="PF14559">
    <property type="entry name" value="TPR_19"/>
    <property type="match status" value="2"/>
</dbReference>
<dbReference type="Proteomes" id="UP000186308">
    <property type="component" value="Unassembled WGS sequence"/>
</dbReference>
<protein>
    <submittedName>
        <fullName evidence="4">Tetratricopeptide repeat-containing protein</fullName>
    </submittedName>
</protein>
<feature type="repeat" description="TPR" evidence="3">
    <location>
        <begin position="6"/>
        <end position="39"/>
    </location>
</feature>
<reference evidence="4 5" key="1">
    <citation type="submission" date="2017-01" db="EMBL/GenBank/DDBJ databases">
        <authorList>
            <person name="Varghese N."/>
            <person name="Submissions S."/>
        </authorList>
    </citation>
    <scope>NUCLEOTIDE SEQUENCE [LARGE SCALE GENOMIC DNA]</scope>
    <source>
        <strain evidence="4 5">ATCC 35905</strain>
    </source>
</reference>
<dbReference type="InterPro" id="IPR002201">
    <property type="entry name" value="Glyco_trans_9"/>
</dbReference>
<accession>A0A8G2CKU4</accession>
<dbReference type="GO" id="GO:0016757">
    <property type="term" value="F:glycosyltransferase activity"/>
    <property type="evidence" value="ECO:0007669"/>
    <property type="project" value="InterPro"/>
</dbReference>
<evidence type="ECO:0000256" key="3">
    <source>
        <dbReference type="PROSITE-ProRule" id="PRU00339"/>
    </source>
</evidence>
<dbReference type="PROSITE" id="PS50005">
    <property type="entry name" value="TPR"/>
    <property type="match status" value="2"/>
</dbReference>
<evidence type="ECO:0000256" key="1">
    <source>
        <dbReference type="ARBA" id="ARBA00022737"/>
    </source>
</evidence>
<name>A0A8G2CKU4_ACIRU</name>
<dbReference type="PANTHER" id="PTHR45586:SF1">
    <property type="entry name" value="LIPOPOLYSACCHARIDE ASSEMBLY PROTEIN B"/>
    <property type="match status" value="1"/>
</dbReference>
<keyword evidence="5" id="KW-1185">Reference proteome</keyword>
<comment type="caution">
    <text evidence="4">The sequence shown here is derived from an EMBL/GenBank/DDBJ whole genome shotgun (WGS) entry which is preliminary data.</text>
</comment>
<organism evidence="4 5">
    <name type="scientific">Acidiphilium rubrum</name>
    <dbReference type="NCBI Taxonomy" id="526"/>
    <lineage>
        <taxon>Bacteria</taxon>
        <taxon>Pseudomonadati</taxon>
        <taxon>Pseudomonadota</taxon>
        <taxon>Alphaproteobacteria</taxon>
        <taxon>Acetobacterales</taxon>
        <taxon>Acidocellaceae</taxon>
        <taxon>Acidiphilium</taxon>
    </lineage>
</organism>
<dbReference type="SUPFAM" id="SSF53756">
    <property type="entry name" value="UDP-Glycosyltransferase/glycogen phosphorylase"/>
    <property type="match status" value="1"/>
</dbReference>
<dbReference type="SUPFAM" id="SSF48452">
    <property type="entry name" value="TPR-like"/>
    <property type="match status" value="1"/>
</dbReference>
<sequence>MSVVEAEALFDTGNRHDERGAFDAAVAAFDACAALVPDNTAVLVNLANTLVKAERFGEAAAAYRRYLALVPGDVDRWFALGNALRQAGSLIEAVGAYVQCLRLAPSFGPCHVNLAGSLRALGVLDQAQIMAEAAVELMPRDVDALACLAGLLYDQGAFAAAVEWYGQALAVAPGHAGVLSSLANALQGAGRLDAALVVHERAYATAPDQADYRYNRALSLLAAGDYERGWAEHEWRLRRTRMMNAAIDRGEAWDGGSLAGRTILLHAEQGFGDTIQFVRYAPMVARLGARVVLEVPAPLVRLMGSVAGVAQVVPRGEAAPAYDTHCALMSLPWRFGTVMATIPAAIPYLAADNRAVADAVIGPLAGRPGDRRPLVGLVWAGGTHLDDMDSHLIDRRRSIPAAALAPLGAVDRVRFVSLQKPAAMMPGFDMIDPMPWVEDFADTAAVIAQLDLVVAVDTAVAHLAGAMGKPVWLLSRYDGCWRWGDRQSDTPWYPQMRIFRQAAPLDWDGVIGAVVTALSGWAVSGGSGG</sequence>
<dbReference type="PANTHER" id="PTHR45586">
    <property type="entry name" value="TPR REPEAT-CONTAINING PROTEIN PA4667"/>
    <property type="match status" value="1"/>
</dbReference>
<dbReference type="InterPro" id="IPR019734">
    <property type="entry name" value="TPR_rpt"/>
</dbReference>
<dbReference type="OrthoDB" id="9778733at2"/>
<dbReference type="InterPro" id="IPR011990">
    <property type="entry name" value="TPR-like_helical_dom_sf"/>
</dbReference>
<dbReference type="RefSeq" id="WP_051657600.1">
    <property type="nucleotide sequence ID" value="NZ_FTNE01000010.1"/>
</dbReference>
<dbReference type="SMART" id="SM00028">
    <property type="entry name" value="TPR"/>
    <property type="match status" value="6"/>
</dbReference>
<dbReference type="Gene3D" id="1.25.40.10">
    <property type="entry name" value="Tetratricopeptide repeat domain"/>
    <property type="match status" value="2"/>
</dbReference>
<evidence type="ECO:0000313" key="5">
    <source>
        <dbReference type="Proteomes" id="UP000186308"/>
    </source>
</evidence>
<dbReference type="AlphaFoldDB" id="A0A8G2CKU4"/>
<dbReference type="Gene3D" id="3.40.50.2000">
    <property type="entry name" value="Glycogen Phosphorylase B"/>
    <property type="match status" value="1"/>
</dbReference>
<keyword evidence="1" id="KW-0677">Repeat</keyword>
<gene>
    <name evidence="4" type="ORF">SAMN05421828_110109</name>
</gene>
<feature type="repeat" description="TPR" evidence="3">
    <location>
        <begin position="74"/>
        <end position="107"/>
    </location>
</feature>
<keyword evidence="2 3" id="KW-0802">TPR repeat</keyword>